<evidence type="ECO:0000256" key="1">
    <source>
        <dbReference type="SAM" id="MobiDB-lite"/>
    </source>
</evidence>
<comment type="caution">
    <text evidence="2">The sequence shown here is derived from an EMBL/GenBank/DDBJ whole genome shotgun (WGS) entry which is preliminary data.</text>
</comment>
<evidence type="ECO:0000313" key="3">
    <source>
        <dbReference type="Proteomes" id="UP001404845"/>
    </source>
</evidence>
<proteinExistence type="predicted"/>
<organism evidence="2 3">
    <name type="scientific">Methylorubrum rhodesianum</name>
    <dbReference type="NCBI Taxonomy" id="29427"/>
    <lineage>
        <taxon>Bacteria</taxon>
        <taxon>Pseudomonadati</taxon>
        <taxon>Pseudomonadota</taxon>
        <taxon>Alphaproteobacteria</taxon>
        <taxon>Hyphomicrobiales</taxon>
        <taxon>Methylobacteriaceae</taxon>
        <taxon>Methylorubrum</taxon>
    </lineage>
</organism>
<reference evidence="2 3" key="1">
    <citation type="journal article" date="2023" name="PLoS ONE">
        <title>Complete genome assembly of Hawai'i environmental nontuberculous mycobacteria reveals unexpected co-isolation with methylobacteria.</title>
        <authorList>
            <person name="Hendrix J."/>
            <person name="Epperson L.E."/>
            <person name="Tong E.I."/>
            <person name="Chan Y.L."/>
            <person name="Hasan N.A."/>
            <person name="Dawrs S.N."/>
            <person name="Norton G.J."/>
            <person name="Virdi R."/>
            <person name="Crooks J.L."/>
            <person name="Chan E.D."/>
            <person name="Honda J.R."/>
            <person name="Strong M."/>
        </authorList>
    </citation>
    <scope>NUCLEOTIDE SEQUENCE [LARGE SCALE GENOMIC DNA]</scope>
    <source>
        <strain evidence="2 3">NJH_HI01</strain>
    </source>
</reference>
<protein>
    <submittedName>
        <fullName evidence="2">Uncharacterized protein</fullName>
    </submittedName>
</protein>
<name>A0ABU9ZGW2_9HYPH</name>
<dbReference type="EMBL" id="JAQYXL010000001">
    <property type="protein sequence ID" value="MEN3230225.1"/>
    <property type="molecule type" value="Genomic_DNA"/>
</dbReference>
<dbReference type="Proteomes" id="UP001404845">
    <property type="component" value="Unassembled WGS sequence"/>
</dbReference>
<dbReference type="RefSeq" id="WP_345971641.1">
    <property type="nucleotide sequence ID" value="NZ_JAQYXL010000001.1"/>
</dbReference>
<gene>
    <name evidence="2" type="ORF">PUR21_21720</name>
</gene>
<sequence>MSKTKPDTDMSDARVDSPQAGTSVPRDADAIARSNGQAAYEREDPARRHQRLMDDLDAMLRDHVRVRKEEIERASAEPVRRSFAYTLPGGTLAEPGISPPVEGQFVIVEGPADKAAVNYDLFNLVTRSTLSVEELDRVIEFYGESFTPDIKLN</sequence>
<keyword evidence="3" id="KW-1185">Reference proteome</keyword>
<feature type="region of interest" description="Disordered" evidence="1">
    <location>
        <begin position="1"/>
        <end position="47"/>
    </location>
</feature>
<accession>A0ABU9ZGW2</accession>
<evidence type="ECO:0000313" key="2">
    <source>
        <dbReference type="EMBL" id="MEN3230225.1"/>
    </source>
</evidence>
<feature type="compositionally biased region" description="Basic and acidic residues" evidence="1">
    <location>
        <begin position="1"/>
        <end position="15"/>
    </location>
</feature>